<proteinExistence type="predicted"/>
<name>A0A093XM75_TALMA</name>
<organism evidence="2">
    <name type="scientific">Talaromyces marneffei PM1</name>
    <dbReference type="NCBI Taxonomy" id="1077442"/>
    <lineage>
        <taxon>Eukaryota</taxon>
        <taxon>Fungi</taxon>
        <taxon>Dikarya</taxon>
        <taxon>Ascomycota</taxon>
        <taxon>Pezizomycotina</taxon>
        <taxon>Eurotiomycetes</taxon>
        <taxon>Eurotiomycetidae</taxon>
        <taxon>Eurotiales</taxon>
        <taxon>Trichocomaceae</taxon>
        <taxon>Talaromyces</taxon>
        <taxon>Talaromyces sect. Talaromyces</taxon>
    </lineage>
</organism>
<dbReference type="EMBL" id="JPOX01000019">
    <property type="protein sequence ID" value="KFX46338.1"/>
    <property type="molecule type" value="Genomic_DNA"/>
</dbReference>
<dbReference type="AlphaFoldDB" id="A0A093XM75"/>
<reference evidence="2" key="1">
    <citation type="journal article" date="2014" name="PLoS Genet.">
        <title>Signature Gene Expression Reveals Novel Clues to the Molecular Mechanisms of Dimorphic Transition in Penicillium marneffei.</title>
        <authorList>
            <person name="Yang E."/>
            <person name="Wang G."/>
            <person name="Cai J."/>
            <person name="Woo P.C."/>
            <person name="Lau S.K."/>
            <person name="Yuen K.-Y."/>
            <person name="Chow W.-N."/>
            <person name="Lin X."/>
        </authorList>
    </citation>
    <scope>NUCLEOTIDE SEQUENCE [LARGE SCALE GENOMIC DNA]</scope>
    <source>
        <strain evidence="2">PM1</strain>
    </source>
</reference>
<reference evidence="1" key="2">
    <citation type="journal article" date="2014" name="PLoS Genet.">
        <title>Signature gene expression reveals novel clues to the molecular mechanisms of dimorphic transition in Penicillium marneffei.</title>
        <authorList>
            <person name="Yang E."/>
            <person name="Wang G."/>
            <person name="Cai J."/>
            <person name="Woo P.C."/>
            <person name="Lau S.K."/>
            <person name="Yuen K.-Y."/>
            <person name="Chow W.-N."/>
            <person name="Lin X."/>
        </authorList>
    </citation>
    <scope>NUCLEOTIDE SEQUENCE</scope>
    <source>
        <strain evidence="1">PM1</strain>
    </source>
</reference>
<dbReference type="EMBL" id="JPOX01000065">
    <property type="protein sequence ID" value="KFX41266.1"/>
    <property type="molecule type" value="Genomic_DNA"/>
</dbReference>
<dbReference type="HOGENOM" id="CLU_3015808_0_0_1"/>
<accession>A0A093XM75</accession>
<evidence type="ECO:0000313" key="1">
    <source>
        <dbReference type="EMBL" id="KFX41266.1"/>
    </source>
</evidence>
<comment type="caution">
    <text evidence="2">The sequence shown here is derived from an EMBL/GenBank/DDBJ whole genome shotgun (WGS) entry which is preliminary data.</text>
</comment>
<gene>
    <name evidence="2" type="ORF">GQ26_0190830</name>
    <name evidence="1" type="ORF">GQ26_0650220</name>
</gene>
<evidence type="ECO:0000313" key="2">
    <source>
        <dbReference type="EMBL" id="KFX46338.1"/>
    </source>
</evidence>
<protein>
    <submittedName>
        <fullName evidence="2">Uncharacterized protein</fullName>
    </submittedName>
</protein>
<sequence length="56" mass="6457">MDDPSLDAVPQLHHTAYYWKDVCSSVGLTRMREPERGSSTHRVFENEDRIIGRIIA</sequence>